<feature type="transmembrane region" description="Helical" evidence="7">
    <location>
        <begin position="140"/>
        <end position="165"/>
    </location>
</feature>
<dbReference type="OrthoDB" id="9813426at2"/>
<dbReference type="PANTHER" id="PTHR30353">
    <property type="entry name" value="INNER MEMBRANE PROTEIN DEDA-RELATED"/>
    <property type="match status" value="1"/>
</dbReference>
<evidence type="ECO:0000313" key="10">
    <source>
        <dbReference type="Proteomes" id="UP000293342"/>
    </source>
</evidence>
<evidence type="ECO:0000256" key="2">
    <source>
        <dbReference type="ARBA" id="ARBA00010792"/>
    </source>
</evidence>
<reference evidence="9 10" key="1">
    <citation type="submission" date="2019-02" db="EMBL/GenBank/DDBJ databases">
        <title>Kribbella capetownensis sp. nov. and Kribbella speibonae sp. nov., isolated from soil.</title>
        <authorList>
            <person name="Curtis S.M."/>
            <person name="Norton I."/>
            <person name="Everest G.J."/>
            <person name="Meyers P.R."/>
        </authorList>
    </citation>
    <scope>NUCLEOTIDE SEQUENCE [LARGE SCALE GENOMIC DNA]</scope>
    <source>
        <strain evidence="9 10">YM53</strain>
    </source>
</reference>
<keyword evidence="10" id="KW-1185">Reference proteome</keyword>
<feature type="transmembrane region" description="Helical" evidence="7">
    <location>
        <begin position="171"/>
        <end position="190"/>
    </location>
</feature>
<evidence type="ECO:0000256" key="7">
    <source>
        <dbReference type="RuleBase" id="RU367016"/>
    </source>
</evidence>
<keyword evidence="5 7" id="KW-1133">Transmembrane helix</keyword>
<evidence type="ECO:0000259" key="8">
    <source>
        <dbReference type="Pfam" id="PF09335"/>
    </source>
</evidence>
<protein>
    <submittedName>
        <fullName evidence="9">DedA family protein</fullName>
    </submittedName>
</protein>
<comment type="subcellular location">
    <subcellularLocation>
        <location evidence="1 7">Cell membrane</location>
        <topology evidence="1 7">Multi-pass membrane protein</topology>
    </subcellularLocation>
</comment>
<feature type="transmembrane region" description="Helical" evidence="7">
    <location>
        <begin position="57"/>
        <end position="78"/>
    </location>
</feature>
<evidence type="ECO:0000256" key="4">
    <source>
        <dbReference type="ARBA" id="ARBA00022692"/>
    </source>
</evidence>
<dbReference type="AlphaFoldDB" id="A0A4R0IS71"/>
<dbReference type="Proteomes" id="UP000293342">
    <property type="component" value="Unassembled WGS sequence"/>
</dbReference>
<comment type="caution">
    <text evidence="7">Lacks conserved residue(s) required for the propagation of feature annotation.</text>
</comment>
<keyword evidence="3 7" id="KW-1003">Cell membrane</keyword>
<dbReference type="PANTHER" id="PTHR30353:SF15">
    <property type="entry name" value="INNER MEMBRANE PROTEIN YABI"/>
    <property type="match status" value="1"/>
</dbReference>
<accession>A0A4R0IS71</accession>
<comment type="caution">
    <text evidence="9">The sequence shown here is derived from an EMBL/GenBank/DDBJ whole genome shotgun (WGS) entry which is preliminary data.</text>
</comment>
<dbReference type="RefSeq" id="WP_131519243.1">
    <property type="nucleotide sequence ID" value="NZ_SJKD01000017.1"/>
</dbReference>
<evidence type="ECO:0000313" key="9">
    <source>
        <dbReference type="EMBL" id="TCC35274.1"/>
    </source>
</evidence>
<dbReference type="EMBL" id="SJKD01000017">
    <property type="protein sequence ID" value="TCC35274.1"/>
    <property type="molecule type" value="Genomic_DNA"/>
</dbReference>
<evidence type="ECO:0000256" key="6">
    <source>
        <dbReference type="ARBA" id="ARBA00023136"/>
    </source>
</evidence>
<comment type="similarity">
    <text evidence="2 7">Belongs to the DedA family.</text>
</comment>
<dbReference type="Pfam" id="PF09335">
    <property type="entry name" value="VTT_dom"/>
    <property type="match status" value="1"/>
</dbReference>
<name>A0A4R0IS71_9ACTN</name>
<sequence length="196" mass="20519">MSSLLGELARVPPWVLLLLVFALPALEASTLLGVAIPGEIAVLLGGVFAHEGRVPLLAVMAVAALGAVVGDSIGYAVGTRLGPRLFSRGSDATRKRLDRAQAFVQRYGGPAVLLGRSVALLRALVPSVVGASGLPYRRFVAYNVAGGTLWAVTVAGVGFLAGAAYARAERYLGWSGVLIAMVLVIVALIIRRRHRR</sequence>
<evidence type="ECO:0000256" key="3">
    <source>
        <dbReference type="ARBA" id="ARBA00022475"/>
    </source>
</evidence>
<keyword evidence="6 7" id="KW-0472">Membrane</keyword>
<feature type="domain" description="VTT" evidence="8">
    <location>
        <begin position="36"/>
        <end position="158"/>
    </location>
</feature>
<dbReference type="InterPro" id="IPR032818">
    <property type="entry name" value="DedA-like"/>
</dbReference>
<organism evidence="9 10">
    <name type="scientific">Kribbella capetownensis</name>
    <dbReference type="NCBI Taxonomy" id="1572659"/>
    <lineage>
        <taxon>Bacteria</taxon>
        <taxon>Bacillati</taxon>
        <taxon>Actinomycetota</taxon>
        <taxon>Actinomycetes</taxon>
        <taxon>Propionibacteriales</taxon>
        <taxon>Kribbellaceae</taxon>
        <taxon>Kribbella</taxon>
    </lineage>
</organism>
<proteinExistence type="inferred from homology"/>
<dbReference type="GO" id="GO:0005886">
    <property type="term" value="C:plasma membrane"/>
    <property type="evidence" value="ECO:0007669"/>
    <property type="project" value="UniProtKB-SubCell"/>
</dbReference>
<dbReference type="InterPro" id="IPR032816">
    <property type="entry name" value="VTT_dom"/>
</dbReference>
<gene>
    <name evidence="9" type="ORF">E0H75_41555</name>
</gene>
<evidence type="ECO:0000256" key="5">
    <source>
        <dbReference type="ARBA" id="ARBA00022989"/>
    </source>
</evidence>
<evidence type="ECO:0000256" key="1">
    <source>
        <dbReference type="ARBA" id="ARBA00004651"/>
    </source>
</evidence>
<keyword evidence="4 7" id="KW-0812">Transmembrane</keyword>